<keyword evidence="3" id="KW-1185">Reference proteome</keyword>
<reference evidence="1 3" key="1">
    <citation type="journal article" date="2014" name="BMC Genomics">
        <title>Genome sequence of Anopheles sinensis provides insight into genetics basis of mosquito competence for malaria parasites.</title>
        <authorList>
            <person name="Zhou D."/>
            <person name="Zhang D."/>
            <person name="Ding G."/>
            <person name="Shi L."/>
            <person name="Hou Q."/>
            <person name="Ye Y."/>
            <person name="Xu Y."/>
            <person name="Zhou H."/>
            <person name="Xiong C."/>
            <person name="Li S."/>
            <person name="Yu J."/>
            <person name="Hong S."/>
            <person name="Yu X."/>
            <person name="Zou P."/>
            <person name="Chen C."/>
            <person name="Chang X."/>
            <person name="Wang W."/>
            <person name="Lv Y."/>
            <person name="Sun Y."/>
            <person name="Ma L."/>
            <person name="Shen B."/>
            <person name="Zhu C."/>
        </authorList>
    </citation>
    <scope>NUCLEOTIDE SEQUENCE [LARGE SCALE GENOMIC DNA]</scope>
</reference>
<evidence type="ECO:0000313" key="2">
    <source>
        <dbReference type="EnsemblMetazoa" id="ASIC021206-PA"/>
    </source>
</evidence>
<sequence length="67" mass="7893">MHPRETEREWPSQAQLQRVFGWRVDRKVAVPEQATRDRPPTKVWLVWVPVGEMVPWQASGSHHPRGK</sequence>
<evidence type="ECO:0000313" key="1">
    <source>
        <dbReference type="EMBL" id="KFB52923.1"/>
    </source>
</evidence>
<reference evidence="2" key="2">
    <citation type="submission" date="2020-05" db="UniProtKB">
        <authorList>
            <consortium name="EnsemblMetazoa"/>
        </authorList>
    </citation>
    <scope>IDENTIFICATION</scope>
</reference>
<organism evidence="1">
    <name type="scientific">Anopheles sinensis</name>
    <name type="common">Mosquito</name>
    <dbReference type="NCBI Taxonomy" id="74873"/>
    <lineage>
        <taxon>Eukaryota</taxon>
        <taxon>Metazoa</taxon>
        <taxon>Ecdysozoa</taxon>
        <taxon>Arthropoda</taxon>
        <taxon>Hexapoda</taxon>
        <taxon>Insecta</taxon>
        <taxon>Pterygota</taxon>
        <taxon>Neoptera</taxon>
        <taxon>Endopterygota</taxon>
        <taxon>Diptera</taxon>
        <taxon>Nematocera</taxon>
        <taxon>Culicoidea</taxon>
        <taxon>Culicidae</taxon>
        <taxon>Anophelinae</taxon>
        <taxon>Anopheles</taxon>
    </lineage>
</organism>
<dbReference type="EMBL" id="KE525407">
    <property type="protein sequence ID" value="KFB52923.1"/>
    <property type="molecule type" value="Genomic_DNA"/>
</dbReference>
<accession>A0A084WRS9</accession>
<evidence type="ECO:0000313" key="3">
    <source>
        <dbReference type="Proteomes" id="UP000030765"/>
    </source>
</evidence>
<dbReference type="EnsemblMetazoa" id="ASIC021206-RA">
    <property type="protein sequence ID" value="ASIC021206-PA"/>
    <property type="gene ID" value="ASIC021206"/>
</dbReference>
<gene>
    <name evidence="1" type="ORF">ZHAS_00021206</name>
</gene>
<name>A0A084WRS9_ANOSI</name>
<dbReference type="AlphaFoldDB" id="A0A084WRS9"/>
<proteinExistence type="predicted"/>
<dbReference type="Proteomes" id="UP000030765">
    <property type="component" value="Unassembled WGS sequence"/>
</dbReference>
<dbReference type="EMBL" id="ATLV01026192">
    <property type="status" value="NOT_ANNOTATED_CDS"/>
    <property type="molecule type" value="Genomic_DNA"/>
</dbReference>
<dbReference type="VEuPathDB" id="VectorBase:ASIC021206"/>
<protein>
    <submittedName>
        <fullName evidence="1 2">DNA polymerase subunit beta</fullName>
    </submittedName>
</protein>